<evidence type="ECO:0000256" key="7">
    <source>
        <dbReference type="ARBA" id="ARBA00022927"/>
    </source>
</evidence>
<evidence type="ECO:0000256" key="4">
    <source>
        <dbReference type="ARBA" id="ARBA00022475"/>
    </source>
</evidence>
<dbReference type="InterPro" id="IPR037682">
    <property type="entry name" value="TonB_C"/>
</dbReference>
<comment type="caution">
    <text evidence="12">The sequence shown here is derived from an EMBL/GenBank/DDBJ whole genome shotgun (WGS) entry which is preliminary data.</text>
</comment>
<accession>A0A202BFP3</accession>
<name>A0A1R0MDU8_CHRVL</name>
<evidence type="ECO:0000256" key="10">
    <source>
        <dbReference type="SAM" id="MobiDB-lite"/>
    </source>
</evidence>
<sequence length="278" mass="29356">MADHLYRPRPSASSGPLLWLTLAASLLAHLLILSLGGGAAAPDRRPDPPAARQISIRLARQAAPAAPRTERLAEADRAGSGNSAEPEQLLSRREPPRPKPAAETAETPTPATPIARPTPAPAKVQPPPPSGQVSTGSLLAQVGALSRGGDSAMADSDKESGQAGNALGEAARGYPWARYQADWRLKVERIGNLNYPEEARRQGLHGAVTLEVTIAADGSLQGQRVTRSSGSPVLDDAAQRIVELSSPFPPFPPALARAQAMRIKQKFVFTRDNLLSSH</sequence>
<keyword evidence="14" id="KW-1185">Reference proteome</keyword>
<dbReference type="AlphaFoldDB" id="A0A1R0MDU8"/>
<evidence type="ECO:0000313" key="13">
    <source>
        <dbReference type="EMBL" id="SUX34502.1"/>
    </source>
</evidence>
<gene>
    <name evidence="12" type="ORF">CBW21_02580</name>
    <name evidence="13" type="ORF">NCTC8684_03502</name>
</gene>
<dbReference type="SUPFAM" id="SSF74653">
    <property type="entry name" value="TolA/TonB C-terminal domain"/>
    <property type="match status" value="1"/>
</dbReference>
<dbReference type="EMBL" id="UIGR01000001">
    <property type="protein sequence ID" value="SUX34502.1"/>
    <property type="molecule type" value="Genomic_DNA"/>
</dbReference>
<evidence type="ECO:0000313" key="15">
    <source>
        <dbReference type="Proteomes" id="UP000254029"/>
    </source>
</evidence>
<evidence type="ECO:0000256" key="8">
    <source>
        <dbReference type="ARBA" id="ARBA00022989"/>
    </source>
</evidence>
<evidence type="ECO:0000256" key="2">
    <source>
        <dbReference type="ARBA" id="ARBA00006555"/>
    </source>
</evidence>
<feature type="region of interest" description="Disordered" evidence="10">
    <location>
        <begin position="56"/>
        <end position="166"/>
    </location>
</feature>
<dbReference type="GO" id="GO:0015031">
    <property type="term" value="P:protein transport"/>
    <property type="evidence" value="ECO:0007669"/>
    <property type="project" value="UniProtKB-KW"/>
</dbReference>
<evidence type="ECO:0000256" key="9">
    <source>
        <dbReference type="ARBA" id="ARBA00023136"/>
    </source>
</evidence>
<organism evidence="12 14">
    <name type="scientific">Chromobacterium violaceum</name>
    <dbReference type="NCBI Taxonomy" id="536"/>
    <lineage>
        <taxon>Bacteria</taxon>
        <taxon>Pseudomonadati</taxon>
        <taxon>Pseudomonadota</taxon>
        <taxon>Betaproteobacteria</taxon>
        <taxon>Neisseriales</taxon>
        <taxon>Chromobacteriaceae</taxon>
        <taxon>Chromobacterium</taxon>
    </lineage>
</organism>
<dbReference type="GO" id="GO:0055085">
    <property type="term" value="P:transmembrane transport"/>
    <property type="evidence" value="ECO:0007669"/>
    <property type="project" value="InterPro"/>
</dbReference>
<reference evidence="12 14" key="1">
    <citation type="submission" date="2017-05" db="EMBL/GenBank/DDBJ databases">
        <title>Chromobacterium violaceum GHPS1 isolated from Hydrocarbon polluted soil in French Guiana display an awesome secondary metabolite arsenal and a battery of drug and heavy-metal-resistance and detoxification of xenobiotics proteins.</title>
        <authorList>
            <person name="Belbahri L."/>
        </authorList>
    </citation>
    <scope>NUCLEOTIDE SEQUENCE [LARGE SCALE GENOMIC DNA]</scope>
    <source>
        <strain evidence="12 14">GHPS1</strain>
    </source>
</reference>
<evidence type="ECO:0000256" key="3">
    <source>
        <dbReference type="ARBA" id="ARBA00022448"/>
    </source>
</evidence>
<dbReference type="Gene3D" id="3.30.1150.10">
    <property type="match status" value="1"/>
</dbReference>
<dbReference type="Proteomes" id="UP000196342">
    <property type="component" value="Unassembled WGS sequence"/>
</dbReference>
<keyword evidence="9" id="KW-0472">Membrane</keyword>
<feature type="domain" description="TonB C-terminal" evidence="11">
    <location>
        <begin position="180"/>
        <end position="276"/>
    </location>
</feature>
<keyword evidence="6" id="KW-0812">Transmembrane</keyword>
<protein>
    <submittedName>
        <fullName evidence="13">TonB family C-terminal domain</fullName>
    </submittedName>
</protein>
<proteinExistence type="inferred from homology"/>
<evidence type="ECO:0000259" key="11">
    <source>
        <dbReference type="PROSITE" id="PS52015"/>
    </source>
</evidence>
<evidence type="ECO:0000256" key="1">
    <source>
        <dbReference type="ARBA" id="ARBA00004383"/>
    </source>
</evidence>
<keyword evidence="8" id="KW-1133">Transmembrane helix</keyword>
<evidence type="ECO:0000313" key="12">
    <source>
        <dbReference type="EMBL" id="OVE50161.1"/>
    </source>
</evidence>
<comment type="subcellular location">
    <subcellularLocation>
        <location evidence="1">Cell inner membrane</location>
        <topology evidence="1">Single-pass membrane protein</topology>
        <orientation evidence="1">Periplasmic side</orientation>
    </subcellularLocation>
</comment>
<reference evidence="13 15" key="2">
    <citation type="submission" date="2018-06" db="EMBL/GenBank/DDBJ databases">
        <authorList>
            <consortium name="Pathogen Informatics"/>
            <person name="Doyle S."/>
        </authorList>
    </citation>
    <scope>NUCLEOTIDE SEQUENCE [LARGE SCALE GENOMIC DNA]</scope>
    <source>
        <strain evidence="13 15">NCTC8684</strain>
    </source>
</reference>
<keyword evidence="7" id="KW-0653">Protein transport</keyword>
<dbReference type="RefSeq" id="WP_011137800.1">
    <property type="nucleotide sequence ID" value="NZ_JAFBBB010000001.1"/>
</dbReference>
<feature type="compositionally biased region" description="Basic and acidic residues" evidence="10">
    <location>
        <begin position="68"/>
        <end position="77"/>
    </location>
</feature>
<evidence type="ECO:0000313" key="14">
    <source>
        <dbReference type="Proteomes" id="UP000196342"/>
    </source>
</evidence>
<dbReference type="NCBIfam" id="TIGR01352">
    <property type="entry name" value="tonB_Cterm"/>
    <property type="match status" value="1"/>
</dbReference>
<accession>A0A1R0MDU8</accession>
<evidence type="ECO:0000256" key="5">
    <source>
        <dbReference type="ARBA" id="ARBA00022519"/>
    </source>
</evidence>
<dbReference type="EMBL" id="NHOO01000002">
    <property type="protein sequence ID" value="OVE50161.1"/>
    <property type="molecule type" value="Genomic_DNA"/>
</dbReference>
<dbReference type="Proteomes" id="UP000254029">
    <property type="component" value="Unassembled WGS sequence"/>
</dbReference>
<dbReference type="Pfam" id="PF03544">
    <property type="entry name" value="TonB_C"/>
    <property type="match status" value="1"/>
</dbReference>
<comment type="similarity">
    <text evidence="2">Belongs to the TonB family.</text>
</comment>
<dbReference type="OMA" id="EFRYASY"/>
<feature type="compositionally biased region" description="Low complexity" evidence="10">
    <location>
        <begin position="101"/>
        <end position="115"/>
    </location>
</feature>
<evidence type="ECO:0000256" key="6">
    <source>
        <dbReference type="ARBA" id="ARBA00022692"/>
    </source>
</evidence>
<dbReference type="GO" id="GO:0031992">
    <property type="term" value="F:energy transducer activity"/>
    <property type="evidence" value="ECO:0007669"/>
    <property type="project" value="TreeGrafter"/>
</dbReference>
<keyword evidence="4" id="KW-1003">Cell membrane</keyword>
<dbReference type="PANTHER" id="PTHR33446:SF11">
    <property type="entry name" value="TONB3"/>
    <property type="match status" value="1"/>
</dbReference>
<dbReference type="GO" id="GO:0098797">
    <property type="term" value="C:plasma membrane protein complex"/>
    <property type="evidence" value="ECO:0007669"/>
    <property type="project" value="TreeGrafter"/>
</dbReference>
<dbReference type="PANTHER" id="PTHR33446">
    <property type="entry name" value="PROTEIN TONB-RELATED"/>
    <property type="match status" value="1"/>
</dbReference>
<keyword evidence="3" id="KW-0813">Transport</keyword>
<feature type="compositionally biased region" description="Pro residues" evidence="10">
    <location>
        <begin position="116"/>
        <end position="130"/>
    </location>
</feature>
<dbReference type="PROSITE" id="PS52015">
    <property type="entry name" value="TONB_CTD"/>
    <property type="match status" value="1"/>
</dbReference>
<dbReference type="InterPro" id="IPR006260">
    <property type="entry name" value="TonB/TolA_C"/>
</dbReference>
<keyword evidence="5" id="KW-0997">Cell inner membrane</keyword>
<dbReference type="InterPro" id="IPR051045">
    <property type="entry name" value="TonB-dependent_transducer"/>
</dbReference>